<dbReference type="Proteomes" id="UP000308836">
    <property type="component" value="Unassembled WGS sequence"/>
</dbReference>
<gene>
    <name evidence="1" type="ORF">E5336_07060</name>
</gene>
<protein>
    <submittedName>
        <fullName evidence="1">Glycosyl hydrolase family protein</fullName>
    </submittedName>
</protein>
<proteinExistence type="predicted"/>
<evidence type="ECO:0000313" key="1">
    <source>
        <dbReference type="EMBL" id="TGY65733.1"/>
    </source>
</evidence>
<reference evidence="1" key="1">
    <citation type="submission" date="2019-04" db="EMBL/GenBank/DDBJ databases">
        <title>Microbes associate with the intestines of laboratory mice.</title>
        <authorList>
            <person name="Navarre W."/>
            <person name="Wong E."/>
            <person name="Huang K."/>
            <person name="Tropini C."/>
            <person name="Ng K."/>
            <person name="Yu B."/>
        </authorList>
    </citation>
    <scope>NUCLEOTIDE SEQUENCE</scope>
    <source>
        <strain evidence="1">NM09_H32</strain>
    </source>
</reference>
<organism evidence="1 2">
    <name type="scientific">Dubosiella muris</name>
    <dbReference type="NCBI Taxonomy" id="3038133"/>
    <lineage>
        <taxon>Bacteria</taxon>
        <taxon>Bacillati</taxon>
        <taxon>Bacillota</taxon>
        <taxon>Erysipelotrichia</taxon>
        <taxon>Erysipelotrichales</taxon>
        <taxon>Erysipelotrichaceae</taxon>
        <taxon>Dubosiella</taxon>
    </lineage>
</organism>
<keyword evidence="2" id="KW-1185">Reference proteome</keyword>
<accession>A0AC61R6N5</accession>
<sequence>MGFPENFLWGGAVAANQCEGAFLEDGKKLSVPDMLLGGDVNTPRTFLPKLDDSAFYPSHEAIDFYHRYKEDIALFAEMGFKCFRLSINWGRIYPNGDEEEPNEAGLAFYDAVFDECKKYGIEPLVTLCHYEIPWNIVTTYGGFSNRKVIDLFVKYATTCFERYKDKVKYWLTFNEINIPCMHAGGIGPLYGLGVMDEEDIQSDHRIPLDQLKYNLQRTYEALHNEFVASALTVKAGHEINPDFMIGNMIAHETTYPLTPNPQDVLACMNVDDLHNNFCGDVQVRGEYPSFMWRYFKENGIDTSFITEEDKKILKEGTVDMYTFSYYMTNCVTVDENAEKTSGNMSLGAKNPYLKASDWGWQIDPDGLRYTLNVLHGRYPDTPLMVVENGFGAFDTVEEDGSIHDDYRINYFRPHLIAMREAIEDGVPLIGYTTWGPIDLVSAGTGQYAKRYGFIYVDRHDDGTGDFSRSKKDSFYWYKKAIESNGEDLD</sequence>
<dbReference type="EMBL" id="SRYG01000013">
    <property type="protein sequence ID" value="TGY65733.1"/>
    <property type="molecule type" value="Genomic_DNA"/>
</dbReference>
<evidence type="ECO:0000313" key="2">
    <source>
        <dbReference type="Proteomes" id="UP000308836"/>
    </source>
</evidence>
<keyword evidence="1" id="KW-0378">Hydrolase</keyword>
<comment type="caution">
    <text evidence="1">The sequence shown here is derived from an EMBL/GenBank/DDBJ whole genome shotgun (WGS) entry which is preliminary data.</text>
</comment>
<name>A0AC61R6N5_9FIRM</name>